<dbReference type="KEGG" id="spol:FH971_18690"/>
<keyword evidence="3" id="KW-1185">Reference proteome</keyword>
<feature type="transmembrane region" description="Helical" evidence="1">
    <location>
        <begin position="529"/>
        <end position="550"/>
    </location>
</feature>
<dbReference type="Gene3D" id="3.30.70.1430">
    <property type="entry name" value="Multidrug efflux transporter AcrB pore domain"/>
    <property type="match status" value="2"/>
</dbReference>
<feature type="transmembrane region" description="Helical" evidence="1">
    <location>
        <begin position="920"/>
        <end position="939"/>
    </location>
</feature>
<feature type="transmembrane region" description="Helical" evidence="1">
    <location>
        <begin position="862"/>
        <end position="881"/>
    </location>
</feature>
<organism evidence="2 3">
    <name type="scientific">Shewanella polaris</name>
    <dbReference type="NCBI Taxonomy" id="2588449"/>
    <lineage>
        <taxon>Bacteria</taxon>
        <taxon>Pseudomonadati</taxon>
        <taxon>Pseudomonadota</taxon>
        <taxon>Gammaproteobacteria</taxon>
        <taxon>Alteromonadales</taxon>
        <taxon>Shewanellaceae</taxon>
        <taxon>Shewanella</taxon>
    </lineage>
</organism>
<keyword evidence="1" id="KW-0472">Membrane</keyword>
<dbReference type="Pfam" id="PF00873">
    <property type="entry name" value="ACR_tran"/>
    <property type="match status" value="1"/>
</dbReference>
<keyword evidence="1" id="KW-0812">Transmembrane</keyword>
<proteinExistence type="predicted"/>
<accession>A0A4Y5YK00</accession>
<feature type="transmembrane region" description="Helical" evidence="1">
    <location>
        <begin position="425"/>
        <end position="445"/>
    </location>
</feature>
<reference evidence="2 3" key="1">
    <citation type="submission" date="2019-06" db="EMBL/GenBank/DDBJ databases">
        <title>The genome of Shewanella sp. SM1901.</title>
        <authorList>
            <person name="Cha Q."/>
        </authorList>
    </citation>
    <scope>NUCLEOTIDE SEQUENCE [LARGE SCALE GENOMIC DNA]</scope>
    <source>
        <strain evidence="2 3">SM1901</strain>
    </source>
</reference>
<dbReference type="SUPFAM" id="SSF82714">
    <property type="entry name" value="Multidrug efflux transporter AcrB TolC docking domain, DN and DC subdomains"/>
    <property type="match status" value="2"/>
</dbReference>
<keyword evidence="1" id="KW-1133">Transmembrane helix</keyword>
<feature type="transmembrane region" description="Helical" evidence="1">
    <location>
        <begin position="457"/>
        <end position="484"/>
    </location>
</feature>
<feature type="transmembrane region" description="Helical" evidence="1">
    <location>
        <begin position="990"/>
        <end position="1016"/>
    </location>
</feature>
<feature type="transmembrane region" description="Helical" evidence="1">
    <location>
        <begin position="959"/>
        <end position="978"/>
    </location>
</feature>
<dbReference type="Gene3D" id="3.30.70.1440">
    <property type="entry name" value="Multidrug efflux transporter AcrB pore domain"/>
    <property type="match status" value="1"/>
</dbReference>
<feature type="transmembrane region" description="Helical" evidence="1">
    <location>
        <begin position="887"/>
        <end position="908"/>
    </location>
</feature>
<dbReference type="SUPFAM" id="SSF82866">
    <property type="entry name" value="Multidrug efflux transporter AcrB transmembrane domain"/>
    <property type="match status" value="2"/>
</dbReference>
<dbReference type="InterPro" id="IPR027463">
    <property type="entry name" value="AcrB_DN_DC_subdom"/>
</dbReference>
<evidence type="ECO:0000313" key="3">
    <source>
        <dbReference type="Proteomes" id="UP000319809"/>
    </source>
</evidence>
<dbReference type="RefSeq" id="WP_140235295.1">
    <property type="nucleotide sequence ID" value="NZ_CP041036.1"/>
</dbReference>
<dbReference type="PRINTS" id="PR00702">
    <property type="entry name" value="ACRIFLAVINRP"/>
</dbReference>
<dbReference type="PANTHER" id="PTHR32063">
    <property type="match status" value="1"/>
</dbReference>
<dbReference type="GO" id="GO:0042910">
    <property type="term" value="F:xenobiotic transmembrane transporter activity"/>
    <property type="evidence" value="ECO:0007669"/>
    <property type="project" value="TreeGrafter"/>
</dbReference>
<dbReference type="InterPro" id="IPR001036">
    <property type="entry name" value="Acrflvin-R"/>
</dbReference>
<feature type="transmembrane region" description="Helical" evidence="1">
    <location>
        <begin position="12"/>
        <end position="30"/>
    </location>
</feature>
<dbReference type="PANTHER" id="PTHR32063:SF0">
    <property type="entry name" value="SWARMING MOTILITY PROTEIN SWRC"/>
    <property type="match status" value="1"/>
</dbReference>
<dbReference type="Proteomes" id="UP000319809">
    <property type="component" value="Chromosome"/>
</dbReference>
<dbReference type="Gene3D" id="1.20.1640.10">
    <property type="entry name" value="Multidrug efflux transporter AcrB transmembrane domain"/>
    <property type="match status" value="2"/>
</dbReference>
<dbReference type="Gene3D" id="3.30.70.1320">
    <property type="entry name" value="Multidrug efflux transporter AcrB pore domain like"/>
    <property type="match status" value="1"/>
</dbReference>
<dbReference type="AlphaFoldDB" id="A0A4Y5YK00"/>
<dbReference type="EMBL" id="CP041036">
    <property type="protein sequence ID" value="QDE32813.1"/>
    <property type="molecule type" value="Genomic_DNA"/>
</dbReference>
<evidence type="ECO:0000256" key="1">
    <source>
        <dbReference type="SAM" id="Phobius"/>
    </source>
</evidence>
<dbReference type="GO" id="GO:0005886">
    <property type="term" value="C:plasma membrane"/>
    <property type="evidence" value="ECO:0007669"/>
    <property type="project" value="TreeGrafter"/>
</dbReference>
<sequence length="1020" mass="112051">MFNYFYHRSYLTFALIIALFIIGVMGLISMPKNLFPDSDRPTIIVITQISGATAKVAASTVSKPIEEEISRLAMIREVSSVNVANFSIVKGEFEYEKGLDAAAVDVNNALSIASSKLPAGANPAIYTSGAFTRPVEVITLSSKNSNLTLPDLRKIADSFIKPYLLSKPDIGNVEVFGGYQSAINIELDPLKAKKYGLDFNKVANVITATNKDMPLGFLKGKNGFFTLTYYGDHADIDSVKNIFVAPNVHLKDIAKVKWGYQKRFSGYMGNGKEGIAMAVQRAPGGSVLDVSKATRTELEKLKVQYPNIEFQISDTQRDLIETANDNMLEALRDAVIYTLIVMMFFLGNFRAIIAAGLSIPLVFFGTIAIIYLFGGELNIVVYTAIILALGMLVDDAVVVLENIERHISEVKEDLNTAIEEGTKEVLSPIFSGTVATIVIMFPLMFVGDFPQHIFRPLISTLIIALLVSYFLSITFIPKLSLYLYKNGTQKNRIEKFFERLYQASFGRLVAPYISILHFTNGRYAVWRKLLLTVGVLALLIISVSNIMPIIGKDTMPPMDTGIIKAHIVFSANDRVEDSEAKMKPFLTWLHQQPEVTMSSVAFGSETGVLSLGSGNLPSEAIITINCVNRFQRKKSLWTIEDEIRDQLHTLLGIKTVEVYDFGATPMSSIKAPLDVRITSSDFENLPEMAEKVAQALAPIKGLTSITQSWASDFNELKVDIDTNKALSYGLTPAAIAEQIPINGRILSMSGSLSSMSTQYVRLYLKGSFSEDIQSLKSMLIQTPAGDELPLTALATISNNLTQAKIERDQMLYSIDVNGFRTTRPVTHITSDAIEALKTVNTAGYNVTQQGDIISLNDSFTRMIKAIATGIVILAITLIVIYRSVGLGLIMIVVLPLSLIGASWGMLLFDKPSCMPSLIGILLLFGIIIKNAVLLVDFYQDFRKKESPFESAVESVRVRFRPVMMTAFGTIAGMIPIALEQAVGLERLSPLADVAIGGLIVGTLLTLVYVPMFAYGFDRDK</sequence>
<dbReference type="Gene3D" id="3.30.2090.10">
    <property type="entry name" value="Multidrug efflux transporter AcrB TolC docking domain, DN and DC subdomains"/>
    <property type="match status" value="2"/>
</dbReference>
<gene>
    <name evidence="2" type="ORF">FH971_18690</name>
</gene>
<name>A0A4Y5YK00_9GAMM</name>
<protein>
    <submittedName>
        <fullName evidence="2">Efflux RND transporter permease subunit</fullName>
    </submittedName>
</protein>
<dbReference type="SUPFAM" id="SSF82693">
    <property type="entry name" value="Multidrug efflux transporter AcrB pore domain, PN1, PN2, PC1 and PC2 subdomains"/>
    <property type="match status" value="2"/>
</dbReference>
<evidence type="ECO:0000313" key="2">
    <source>
        <dbReference type="EMBL" id="QDE32813.1"/>
    </source>
</evidence>